<feature type="coiled-coil region" evidence="1">
    <location>
        <begin position="40"/>
        <end position="67"/>
    </location>
</feature>
<evidence type="ECO:0000259" key="3">
    <source>
        <dbReference type="Pfam" id="PF21265"/>
    </source>
</evidence>
<gene>
    <name evidence="4" type="ORF">ORQ98_25740</name>
</gene>
<reference evidence="4 5" key="1">
    <citation type="submission" date="2022-11" db="EMBL/GenBank/DDBJ databases">
        <title>Spartinivicinus poritis sp. nov., isolated from scleractinian coral Porites lutea.</title>
        <authorList>
            <person name="Zhang G."/>
            <person name="Cai L."/>
            <person name="Wei Q."/>
        </authorList>
    </citation>
    <scope>NUCLEOTIDE SEQUENCE [LARGE SCALE GENOMIC DNA]</scope>
    <source>
        <strain evidence="4 5">A2-2</strain>
    </source>
</reference>
<feature type="region of interest" description="Disordered" evidence="2">
    <location>
        <begin position="179"/>
        <end position="217"/>
    </location>
</feature>
<dbReference type="RefSeq" id="WP_274691682.1">
    <property type="nucleotide sequence ID" value="NZ_JAPMOU010000061.1"/>
</dbReference>
<accession>A0ABT5UK14</accession>
<dbReference type="Proteomes" id="UP001528823">
    <property type="component" value="Unassembled WGS sequence"/>
</dbReference>
<organism evidence="4 5">
    <name type="scientific">Spartinivicinus poritis</name>
    <dbReference type="NCBI Taxonomy" id="2994640"/>
    <lineage>
        <taxon>Bacteria</taxon>
        <taxon>Pseudomonadati</taxon>
        <taxon>Pseudomonadota</taxon>
        <taxon>Gammaproteobacteria</taxon>
        <taxon>Oceanospirillales</taxon>
        <taxon>Zooshikellaceae</taxon>
        <taxon>Spartinivicinus</taxon>
    </lineage>
</organism>
<feature type="compositionally biased region" description="Acidic residues" evidence="2">
    <location>
        <begin position="179"/>
        <end position="189"/>
    </location>
</feature>
<keyword evidence="5" id="KW-1185">Reference proteome</keyword>
<evidence type="ECO:0000313" key="5">
    <source>
        <dbReference type="Proteomes" id="UP001528823"/>
    </source>
</evidence>
<comment type="caution">
    <text evidence="4">The sequence shown here is derived from an EMBL/GenBank/DDBJ whole genome shotgun (WGS) entry which is preliminary data.</text>
</comment>
<dbReference type="PIRSF" id="PIRSF004311">
    <property type="entry name" value="Helix_destablz_SSB_T7"/>
    <property type="match status" value="1"/>
</dbReference>
<evidence type="ECO:0000256" key="2">
    <source>
        <dbReference type="SAM" id="MobiDB-lite"/>
    </source>
</evidence>
<evidence type="ECO:0000256" key="1">
    <source>
        <dbReference type="SAM" id="Coils"/>
    </source>
</evidence>
<dbReference type="InterPro" id="IPR049476">
    <property type="entry name" value="SBB_BPT7"/>
</dbReference>
<name>A0ABT5UK14_9GAMM</name>
<evidence type="ECO:0000313" key="4">
    <source>
        <dbReference type="EMBL" id="MDE1465374.1"/>
    </source>
</evidence>
<dbReference type="Gene3D" id="2.40.50.140">
    <property type="entry name" value="Nucleic acid-binding proteins"/>
    <property type="match status" value="1"/>
</dbReference>
<dbReference type="InterPro" id="IPR016411">
    <property type="entry name" value="SSB_T7"/>
</dbReference>
<dbReference type="EMBL" id="JAPMOU010000061">
    <property type="protein sequence ID" value="MDE1465374.1"/>
    <property type="molecule type" value="Genomic_DNA"/>
</dbReference>
<sequence length="217" mass="24767">MAKETYISPRGTLGPFPRLNKPDTKYNADGEYKAHLTVPAEDAQALLDEINTRYEKYYNEVTEAERKKKKKPKLKLKQADMPFEVEEDEGTVTFKFKMKALVKKKDGTTFNRRPALFDAKKNIIPEDVVIGQGSEVRFATVFYPWYTPTLGVGITLQPDAVRVYKLDNQTFEADADYYGFDDDEEDGFSIEDQAPFDEANQGGESAPDTKEEEDEDF</sequence>
<keyword evidence="1" id="KW-0175">Coiled coil</keyword>
<feature type="domain" description="Single-stranded DNA-binding protein BPT7" evidence="3">
    <location>
        <begin position="11"/>
        <end position="165"/>
    </location>
</feature>
<dbReference type="InterPro" id="IPR012340">
    <property type="entry name" value="NA-bd_OB-fold"/>
</dbReference>
<dbReference type="Pfam" id="PF21265">
    <property type="entry name" value="SBB_T7"/>
    <property type="match status" value="1"/>
</dbReference>
<dbReference type="SUPFAM" id="SSF50249">
    <property type="entry name" value="Nucleic acid-binding proteins"/>
    <property type="match status" value="1"/>
</dbReference>
<feature type="region of interest" description="Disordered" evidence="2">
    <location>
        <begin position="1"/>
        <end position="21"/>
    </location>
</feature>
<protein>
    <recommendedName>
        <fullName evidence="3">Single-stranded DNA-binding protein BPT7 domain-containing protein</fullName>
    </recommendedName>
</protein>
<proteinExistence type="predicted"/>